<keyword evidence="8" id="KW-1185">Reference proteome</keyword>
<evidence type="ECO:0000313" key="8">
    <source>
        <dbReference type="Proteomes" id="UP000199470"/>
    </source>
</evidence>
<dbReference type="PANTHER" id="PTHR35008:SF4">
    <property type="entry name" value="BLL4482 PROTEIN"/>
    <property type="match status" value="1"/>
</dbReference>
<evidence type="ECO:0000256" key="5">
    <source>
        <dbReference type="PIRSR" id="PIRSR000018-51"/>
    </source>
</evidence>
<feature type="binding site" description="axial binding residue" evidence="5">
    <location>
        <position position="65"/>
    </location>
    <ligand>
        <name>heme c</name>
        <dbReference type="ChEBI" id="CHEBI:61717"/>
        <label>1</label>
    </ligand>
    <ligandPart>
        <name>Fe</name>
        <dbReference type="ChEBI" id="CHEBI:18248"/>
    </ligandPart>
</feature>
<evidence type="ECO:0000256" key="2">
    <source>
        <dbReference type="ARBA" id="ARBA00022723"/>
    </source>
</evidence>
<dbReference type="Gene3D" id="1.10.760.10">
    <property type="entry name" value="Cytochrome c-like domain"/>
    <property type="match status" value="3"/>
</dbReference>
<proteinExistence type="predicted"/>
<dbReference type="GO" id="GO:0005506">
    <property type="term" value="F:iron ion binding"/>
    <property type="evidence" value="ECO:0007669"/>
    <property type="project" value="InterPro"/>
</dbReference>
<feature type="domain" description="Cytochrome c" evidence="6">
    <location>
        <begin position="192"/>
        <end position="300"/>
    </location>
</feature>
<evidence type="ECO:0000256" key="3">
    <source>
        <dbReference type="ARBA" id="ARBA00023004"/>
    </source>
</evidence>
<gene>
    <name evidence="7" type="ORF">SAMN02982985_02999</name>
</gene>
<comment type="cofactor">
    <cofactor evidence="4">
        <name>heme c</name>
        <dbReference type="ChEBI" id="CHEBI:61717"/>
    </cofactor>
    <text evidence="4">Binds 3 heme c groups covalently per subunit.</text>
</comment>
<protein>
    <submittedName>
        <fullName evidence="7">Cytochrome c, mono-and diheme variants</fullName>
    </submittedName>
</protein>
<dbReference type="EMBL" id="FOTW01000013">
    <property type="protein sequence ID" value="SFM15361.1"/>
    <property type="molecule type" value="Genomic_DNA"/>
</dbReference>
<dbReference type="GO" id="GO:0016614">
    <property type="term" value="F:oxidoreductase activity, acting on CH-OH group of donors"/>
    <property type="evidence" value="ECO:0007669"/>
    <property type="project" value="InterPro"/>
</dbReference>
<dbReference type="InterPro" id="IPR051459">
    <property type="entry name" value="Cytochrome_c-type_DH"/>
</dbReference>
<feature type="binding site" description="covalent" evidence="4">
    <location>
        <position position="64"/>
    </location>
    <ligand>
        <name>heme c</name>
        <dbReference type="ChEBI" id="CHEBI:61717"/>
        <label>1</label>
    </ligand>
</feature>
<dbReference type="InterPro" id="IPR014353">
    <property type="entry name" value="Membr-bd_ADH_cyt_c"/>
</dbReference>
<dbReference type="GO" id="GO:0009055">
    <property type="term" value="F:electron transfer activity"/>
    <property type="evidence" value="ECO:0007669"/>
    <property type="project" value="InterPro"/>
</dbReference>
<feature type="binding site" description="covalent" evidence="4">
    <location>
        <position position="210"/>
    </location>
    <ligand>
        <name>heme c</name>
        <dbReference type="ChEBI" id="CHEBI:61717"/>
        <label>2</label>
    </ligand>
</feature>
<dbReference type="Proteomes" id="UP000199470">
    <property type="component" value="Unassembled WGS sequence"/>
</dbReference>
<reference evidence="7 8" key="1">
    <citation type="submission" date="2016-10" db="EMBL/GenBank/DDBJ databases">
        <authorList>
            <person name="de Groot N.N."/>
        </authorList>
    </citation>
    <scope>NUCLEOTIDE SEQUENCE [LARGE SCALE GENOMIC DNA]</scope>
    <source>
        <strain evidence="7 8">ATCC 43154</strain>
    </source>
</reference>
<accession>A0A1I4NIR0</accession>
<dbReference type="SUPFAM" id="SSF46626">
    <property type="entry name" value="Cytochrome c"/>
    <property type="match status" value="3"/>
</dbReference>
<keyword evidence="1 4" id="KW-0349">Heme</keyword>
<evidence type="ECO:0000313" key="7">
    <source>
        <dbReference type="EMBL" id="SFM15361.1"/>
    </source>
</evidence>
<organism evidence="7 8">
    <name type="scientific">Rugamonas rubra</name>
    <dbReference type="NCBI Taxonomy" id="758825"/>
    <lineage>
        <taxon>Bacteria</taxon>
        <taxon>Pseudomonadati</taxon>
        <taxon>Pseudomonadota</taxon>
        <taxon>Betaproteobacteria</taxon>
        <taxon>Burkholderiales</taxon>
        <taxon>Oxalobacteraceae</taxon>
        <taxon>Telluria group</taxon>
        <taxon>Rugamonas</taxon>
    </lineage>
</organism>
<sequence length="429" mass="45336">MKKLPLVLAGSGLALLALLALATALLWPRDDAGPPPSPAAAALPLQQRIARGAYLAKAGDCMACHTTRGGAAYAGGRALQTPFGSVVSPNITPDRDSGIGAWSANDFWNALHNGKSKDGRLLYPAFPYTNYTKVTRDDADALFSYFQSLTPVKQNNPAHSLRFPYNQQIMLAAWRALYFKPAVYRPQTGQSLSWNRGAYLVEGLGHCSACHSARNSLGASADTLSGGLIPVLGWYAPSLTSDAEAGLGDWPPEHIAALLKTGVSPRATVFGPMAEVVRASLQHLDDADIGAMAVYLKSLPATPEPSDYERDKSPRAQAFLAAGAKLYETHCVDCHGATGAGLPPAYPPLAGNRALTTEEAVNPIRIVLNGGFAPGTAGNPRPYGMPPFGHVLDDGEVAAVVSYLRSAWGNNAPPVSGQDVNRYRTIPLD</sequence>
<dbReference type="InterPro" id="IPR009056">
    <property type="entry name" value="Cyt_c-like_dom"/>
</dbReference>
<feature type="binding site" description="covalent" evidence="4">
    <location>
        <position position="207"/>
    </location>
    <ligand>
        <name>heme c</name>
        <dbReference type="ChEBI" id="CHEBI:61717"/>
        <label>2</label>
    </ligand>
</feature>
<feature type="binding site" description="axial binding residue" evidence="5">
    <location>
        <position position="211"/>
    </location>
    <ligand>
        <name>heme c</name>
        <dbReference type="ChEBI" id="CHEBI:61717"/>
        <label>2</label>
    </ligand>
    <ligandPart>
        <name>Fe</name>
        <dbReference type="ChEBI" id="CHEBI:18248"/>
    </ligandPart>
</feature>
<feature type="binding site" description="covalent" evidence="4">
    <location>
        <position position="334"/>
    </location>
    <ligand>
        <name>heme c</name>
        <dbReference type="ChEBI" id="CHEBI:61717"/>
        <label>3</label>
    </ligand>
</feature>
<feature type="binding site" description="axial binding residue" evidence="5">
    <location>
        <position position="335"/>
    </location>
    <ligand>
        <name>heme c</name>
        <dbReference type="ChEBI" id="CHEBI:61717"/>
        <label>3</label>
    </ligand>
    <ligandPart>
        <name>Fe</name>
        <dbReference type="ChEBI" id="CHEBI:18248"/>
    </ligandPart>
</feature>
<dbReference type="RefSeq" id="WP_093388487.1">
    <property type="nucleotide sequence ID" value="NZ_FOTW01000013.1"/>
</dbReference>
<dbReference type="PIRSF" id="PIRSF000018">
    <property type="entry name" value="Mb_ADH_cyt_c"/>
    <property type="match status" value="1"/>
</dbReference>
<dbReference type="OrthoDB" id="9809720at2"/>
<dbReference type="GO" id="GO:0020037">
    <property type="term" value="F:heme binding"/>
    <property type="evidence" value="ECO:0007669"/>
    <property type="project" value="InterPro"/>
</dbReference>
<dbReference type="PANTHER" id="PTHR35008">
    <property type="entry name" value="BLL4482 PROTEIN-RELATED"/>
    <property type="match status" value="1"/>
</dbReference>
<dbReference type="GO" id="GO:0016020">
    <property type="term" value="C:membrane"/>
    <property type="evidence" value="ECO:0007669"/>
    <property type="project" value="InterPro"/>
</dbReference>
<feature type="binding site" description="covalent" evidence="4">
    <location>
        <position position="61"/>
    </location>
    <ligand>
        <name>heme c</name>
        <dbReference type="ChEBI" id="CHEBI:61717"/>
        <label>1</label>
    </ligand>
</feature>
<keyword evidence="3 5" id="KW-0408">Iron</keyword>
<evidence type="ECO:0000259" key="6">
    <source>
        <dbReference type="PROSITE" id="PS51007"/>
    </source>
</evidence>
<dbReference type="STRING" id="758825.SAMN02982985_02999"/>
<dbReference type="InterPro" id="IPR036909">
    <property type="entry name" value="Cyt_c-like_dom_sf"/>
</dbReference>
<dbReference type="AlphaFoldDB" id="A0A1I4NIR0"/>
<dbReference type="Pfam" id="PF00034">
    <property type="entry name" value="Cytochrom_C"/>
    <property type="match status" value="3"/>
</dbReference>
<evidence type="ECO:0000256" key="1">
    <source>
        <dbReference type="ARBA" id="ARBA00022617"/>
    </source>
</evidence>
<name>A0A1I4NIR0_9BURK</name>
<feature type="binding site" description="covalent" evidence="4">
    <location>
        <position position="331"/>
    </location>
    <ligand>
        <name>heme c</name>
        <dbReference type="ChEBI" id="CHEBI:61717"/>
        <label>3</label>
    </ligand>
</feature>
<dbReference type="PROSITE" id="PS51007">
    <property type="entry name" value="CYTC"/>
    <property type="match status" value="3"/>
</dbReference>
<feature type="domain" description="Cytochrome c" evidence="6">
    <location>
        <begin position="47"/>
        <end position="150"/>
    </location>
</feature>
<keyword evidence="2 5" id="KW-0479">Metal-binding</keyword>
<evidence type="ECO:0000256" key="4">
    <source>
        <dbReference type="PIRSR" id="PIRSR000018-50"/>
    </source>
</evidence>
<feature type="domain" description="Cytochrome c" evidence="6">
    <location>
        <begin position="318"/>
        <end position="408"/>
    </location>
</feature>